<evidence type="ECO:0000313" key="1">
    <source>
        <dbReference type="EMBL" id="VDN49178.1"/>
    </source>
</evidence>
<reference evidence="1 2" key="1">
    <citation type="submission" date="2018-09" db="EMBL/GenBank/DDBJ databases">
        <authorList>
            <person name="Postec A."/>
        </authorList>
    </citation>
    <scope>NUCLEOTIDE SEQUENCE [LARGE SCALE GENOMIC DNA]</scope>
    <source>
        <strain evidence="1">70B-A</strain>
    </source>
</reference>
<dbReference type="AlphaFoldDB" id="A0A3P7PJP1"/>
<evidence type="ECO:0000313" key="2">
    <source>
        <dbReference type="Proteomes" id="UP000279029"/>
    </source>
</evidence>
<keyword evidence="2" id="KW-1185">Reference proteome</keyword>
<sequence length="52" mass="5957">MLILGGDCFAKELDIDNGRLQCLETLFMLRESPYYLGQLKYVKMKTLNGLIS</sequence>
<proteinExistence type="predicted"/>
<protein>
    <submittedName>
        <fullName evidence="1">Uncharacterized protein</fullName>
    </submittedName>
</protein>
<dbReference type="EMBL" id="LR130778">
    <property type="protein sequence ID" value="VDN49178.1"/>
    <property type="molecule type" value="Genomic_DNA"/>
</dbReference>
<gene>
    <name evidence="1" type="ORF">PATL70BA_3253</name>
</gene>
<accession>A0A3P7PJP1</accession>
<dbReference type="KEGG" id="cbar:PATL70BA_3253"/>
<dbReference type="Proteomes" id="UP000279029">
    <property type="component" value="Chromosome"/>
</dbReference>
<name>A0A3P7PJP1_9FIRM</name>
<organism evidence="1 2">
    <name type="scientific">Petrocella atlantisensis</name>
    <dbReference type="NCBI Taxonomy" id="2173034"/>
    <lineage>
        <taxon>Bacteria</taxon>
        <taxon>Bacillati</taxon>
        <taxon>Bacillota</taxon>
        <taxon>Clostridia</taxon>
        <taxon>Lachnospirales</taxon>
        <taxon>Vallitaleaceae</taxon>
        <taxon>Petrocella</taxon>
    </lineage>
</organism>